<evidence type="ECO:0008006" key="3">
    <source>
        <dbReference type="Google" id="ProtNLM"/>
    </source>
</evidence>
<keyword evidence="2" id="KW-1185">Reference proteome</keyword>
<comment type="caution">
    <text evidence="1">The sequence shown here is derived from an EMBL/GenBank/DDBJ whole genome shotgun (WGS) entry which is preliminary data.</text>
</comment>
<dbReference type="AlphaFoldDB" id="A0AAE1T417"/>
<evidence type="ECO:0000313" key="1">
    <source>
        <dbReference type="EMBL" id="KAK4381554.1"/>
    </source>
</evidence>
<reference evidence="1" key="2">
    <citation type="journal article" date="2024" name="Plant">
        <title>Genomic evolution and insights into agronomic trait innovations of Sesamum species.</title>
        <authorList>
            <person name="Miao H."/>
            <person name="Wang L."/>
            <person name="Qu L."/>
            <person name="Liu H."/>
            <person name="Sun Y."/>
            <person name="Le M."/>
            <person name="Wang Q."/>
            <person name="Wei S."/>
            <person name="Zheng Y."/>
            <person name="Lin W."/>
            <person name="Duan Y."/>
            <person name="Cao H."/>
            <person name="Xiong S."/>
            <person name="Wang X."/>
            <person name="Wei L."/>
            <person name="Li C."/>
            <person name="Ma Q."/>
            <person name="Ju M."/>
            <person name="Zhao R."/>
            <person name="Li G."/>
            <person name="Mu C."/>
            <person name="Tian Q."/>
            <person name="Mei H."/>
            <person name="Zhang T."/>
            <person name="Gao T."/>
            <person name="Zhang H."/>
        </authorList>
    </citation>
    <scope>NUCLEOTIDE SEQUENCE</scope>
    <source>
        <strain evidence="1">K16</strain>
    </source>
</reference>
<name>A0AAE1T417_9LAMI</name>
<evidence type="ECO:0000313" key="2">
    <source>
        <dbReference type="Proteomes" id="UP001289374"/>
    </source>
</evidence>
<dbReference type="Proteomes" id="UP001289374">
    <property type="component" value="Unassembled WGS sequence"/>
</dbReference>
<dbReference type="EMBL" id="JACGWL010000858">
    <property type="protein sequence ID" value="KAK4381554.1"/>
    <property type="molecule type" value="Genomic_DNA"/>
</dbReference>
<protein>
    <recommendedName>
        <fullName evidence="3">Mitochondrial protein</fullName>
    </recommendedName>
</protein>
<sequence>MISPLLFAKVNGHAPHPLAYTLSYQYLSPNYRASLHPYHLFPSLILIVRHFGIRHGKWQWTKRYSALFSRGTWEIVDPPPNAYVVACRWVFTLKFWADGTLEPYKARLVAKGFT</sequence>
<reference evidence="1" key="1">
    <citation type="submission" date="2020-06" db="EMBL/GenBank/DDBJ databases">
        <authorList>
            <person name="Li T."/>
            <person name="Hu X."/>
            <person name="Zhang T."/>
            <person name="Song X."/>
            <person name="Zhang H."/>
            <person name="Dai N."/>
            <person name="Sheng W."/>
            <person name="Hou X."/>
            <person name="Wei L."/>
        </authorList>
    </citation>
    <scope>NUCLEOTIDE SEQUENCE</scope>
    <source>
        <strain evidence="1">K16</strain>
        <tissue evidence="1">Leaf</tissue>
    </source>
</reference>
<proteinExistence type="predicted"/>
<accession>A0AAE1T417</accession>
<organism evidence="1 2">
    <name type="scientific">Sesamum angolense</name>
    <dbReference type="NCBI Taxonomy" id="2727404"/>
    <lineage>
        <taxon>Eukaryota</taxon>
        <taxon>Viridiplantae</taxon>
        <taxon>Streptophyta</taxon>
        <taxon>Embryophyta</taxon>
        <taxon>Tracheophyta</taxon>
        <taxon>Spermatophyta</taxon>
        <taxon>Magnoliopsida</taxon>
        <taxon>eudicotyledons</taxon>
        <taxon>Gunneridae</taxon>
        <taxon>Pentapetalae</taxon>
        <taxon>asterids</taxon>
        <taxon>lamiids</taxon>
        <taxon>Lamiales</taxon>
        <taxon>Pedaliaceae</taxon>
        <taxon>Sesamum</taxon>
    </lineage>
</organism>
<gene>
    <name evidence="1" type="ORF">Sango_2956900</name>
</gene>